<keyword evidence="2" id="KW-1185">Reference proteome</keyword>
<organism evidence="1 2">
    <name type="scientific">Jaapia argillacea MUCL 33604</name>
    <dbReference type="NCBI Taxonomy" id="933084"/>
    <lineage>
        <taxon>Eukaryota</taxon>
        <taxon>Fungi</taxon>
        <taxon>Dikarya</taxon>
        <taxon>Basidiomycota</taxon>
        <taxon>Agaricomycotina</taxon>
        <taxon>Agaricomycetes</taxon>
        <taxon>Agaricomycetidae</taxon>
        <taxon>Jaapiales</taxon>
        <taxon>Jaapiaceae</taxon>
        <taxon>Jaapia</taxon>
    </lineage>
</organism>
<evidence type="ECO:0000313" key="1">
    <source>
        <dbReference type="EMBL" id="KDQ53937.1"/>
    </source>
</evidence>
<dbReference type="SUPFAM" id="SSF50969">
    <property type="entry name" value="YVTN repeat-like/Quinoprotein amine dehydrogenase"/>
    <property type="match status" value="1"/>
</dbReference>
<reference evidence="2" key="1">
    <citation type="journal article" date="2014" name="Proc. Natl. Acad. Sci. U.S.A.">
        <title>Extensive sampling of basidiomycete genomes demonstrates inadequacy of the white-rot/brown-rot paradigm for wood decay fungi.</title>
        <authorList>
            <person name="Riley R."/>
            <person name="Salamov A.A."/>
            <person name="Brown D.W."/>
            <person name="Nagy L.G."/>
            <person name="Floudas D."/>
            <person name="Held B.W."/>
            <person name="Levasseur A."/>
            <person name="Lombard V."/>
            <person name="Morin E."/>
            <person name="Otillar R."/>
            <person name="Lindquist E.A."/>
            <person name="Sun H."/>
            <person name="LaButti K.M."/>
            <person name="Schmutz J."/>
            <person name="Jabbour D."/>
            <person name="Luo H."/>
            <person name="Baker S.E."/>
            <person name="Pisabarro A.G."/>
            <person name="Walton J.D."/>
            <person name="Blanchette R.A."/>
            <person name="Henrissat B."/>
            <person name="Martin F."/>
            <person name="Cullen D."/>
            <person name="Hibbett D.S."/>
            <person name="Grigoriev I.V."/>
        </authorList>
    </citation>
    <scope>NUCLEOTIDE SEQUENCE [LARGE SCALE GENOMIC DNA]</scope>
    <source>
        <strain evidence="2">MUCL 33604</strain>
    </source>
</reference>
<dbReference type="AlphaFoldDB" id="A0A067PRM0"/>
<evidence type="ECO:0008006" key="3">
    <source>
        <dbReference type="Google" id="ProtNLM"/>
    </source>
</evidence>
<name>A0A067PRM0_9AGAM</name>
<dbReference type="InterPro" id="IPR011044">
    <property type="entry name" value="Quino_amine_DH_bsu"/>
</dbReference>
<proteinExistence type="predicted"/>
<dbReference type="OrthoDB" id="2688364at2759"/>
<dbReference type="EMBL" id="KL197731">
    <property type="protein sequence ID" value="KDQ53937.1"/>
    <property type="molecule type" value="Genomic_DNA"/>
</dbReference>
<evidence type="ECO:0000313" key="2">
    <source>
        <dbReference type="Proteomes" id="UP000027265"/>
    </source>
</evidence>
<accession>A0A067PRM0</accession>
<dbReference type="HOGENOM" id="CLU_598593_0_0_1"/>
<protein>
    <recommendedName>
        <fullName evidence="3">F-box domain-containing protein</fullName>
    </recommendedName>
</protein>
<dbReference type="InParanoid" id="A0A067PRM0"/>
<dbReference type="InterPro" id="IPR036047">
    <property type="entry name" value="F-box-like_dom_sf"/>
</dbReference>
<sequence>MGGGFDKLVDDIIIEVLCALSVPDILSIRQTSKRLSLLTRLRNIWHHKFCCEVLSCNLPIPGHVVPLPSIPASDLEWRTRRAMRLKNRWRTSGPDTITTFDLPVGDEDVHQVTVMAGGRQVLTVHTNRIVLWRISGVVGRALNVSRMGEYVFPLDEVCRVVRDPSSSDIVAVATERRPDSPVVILSTGPGAIFTQLCYYPVVQGVVVGLYDHLLLSSVSPSSEAVGGVEVRDWRSGGRGSILFPEEPGLFGRFLDFQFFNSHILLVWEECLSVYALPNIPSSGQLIADPVKIYRFAEPLTHPVSFTTCKPRLLPDVQPPSESTSSSRSLTIVARPRYRPSGLVHTLLRPLPVEDDPFPFGLIRIPQRGNDQICTASCLGPSGRGVWVGNNTVHRCSPVALMVPFCEMQLTVDLAMNIPVCTIEKEVSARPYCIDFDDGMGRLVVGSEHGKVSIIDLV</sequence>
<dbReference type="SUPFAM" id="SSF81383">
    <property type="entry name" value="F-box domain"/>
    <property type="match status" value="1"/>
</dbReference>
<dbReference type="Proteomes" id="UP000027265">
    <property type="component" value="Unassembled WGS sequence"/>
</dbReference>
<gene>
    <name evidence="1" type="ORF">JAAARDRAFT_38914</name>
</gene>